<dbReference type="CDD" id="cd00093">
    <property type="entry name" value="HTH_XRE"/>
    <property type="match status" value="1"/>
</dbReference>
<protein>
    <submittedName>
        <fullName evidence="1">Transcriptional regulator</fullName>
    </submittedName>
</protein>
<gene>
    <name evidence="1" type="ORF">CAK95_21725</name>
</gene>
<dbReference type="STRING" id="1235591.CAK95_21725"/>
<dbReference type="InterPro" id="IPR052359">
    <property type="entry name" value="HTH-type_reg/antitoxin"/>
</dbReference>
<dbReference type="PROSITE" id="PS50943">
    <property type="entry name" value="HTH_CROC1"/>
    <property type="match status" value="1"/>
</dbReference>
<dbReference type="AlphaFoldDB" id="A0A1W6ZVG7"/>
<accession>A0A1W6ZVG7</accession>
<keyword evidence="2" id="KW-1185">Reference proteome</keyword>
<dbReference type="SUPFAM" id="SSF47413">
    <property type="entry name" value="lambda repressor-like DNA-binding domains"/>
    <property type="match status" value="1"/>
</dbReference>
<dbReference type="Gene3D" id="1.10.260.40">
    <property type="entry name" value="lambda repressor-like DNA-binding domains"/>
    <property type="match status" value="1"/>
</dbReference>
<dbReference type="OrthoDB" id="461984at2"/>
<dbReference type="InterPro" id="IPR001387">
    <property type="entry name" value="Cro/C1-type_HTH"/>
</dbReference>
<dbReference type="SMART" id="SM00530">
    <property type="entry name" value="HTH_XRE"/>
    <property type="match status" value="1"/>
</dbReference>
<dbReference type="PANTHER" id="PTHR36511:SF4">
    <property type="entry name" value="ANTITOXIN MQSA"/>
    <property type="match status" value="1"/>
</dbReference>
<dbReference type="PANTHER" id="PTHR36511">
    <property type="entry name" value="MERR FAMILY BACTERIAL REGULATORY PROTEIN"/>
    <property type="match status" value="1"/>
</dbReference>
<sequence>MNHKPDLRLRLKADGRIVEILADGSERVVSETTHFPQFAAPAAPASAGRDAVYARAIRSAARMTQAEFAARIGVPVETVRNWEQGKRSPRGPARALLRMIEGAPDVAFSVLSKKH</sequence>
<organism evidence="1 2">
    <name type="scientific">Pseudorhodoplanes sinuspersici</name>
    <dbReference type="NCBI Taxonomy" id="1235591"/>
    <lineage>
        <taxon>Bacteria</taxon>
        <taxon>Pseudomonadati</taxon>
        <taxon>Pseudomonadota</taxon>
        <taxon>Alphaproteobacteria</taxon>
        <taxon>Hyphomicrobiales</taxon>
        <taxon>Pseudorhodoplanes</taxon>
    </lineage>
</organism>
<dbReference type="EMBL" id="CP021112">
    <property type="protein sequence ID" value="ARQ01429.1"/>
    <property type="molecule type" value="Genomic_DNA"/>
</dbReference>
<dbReference type="RefSeq" id="WP_086089822.1">
    <property type="nucleotide sequence ID" value="NZ_CP021112.1"/>
</dbReference>
<dbReference type="Pfam" id="PF01381">
    <property type="entry name" value="HTH_3"/>
    <property type="match status" value="1"/>
</dbReference>
<proteinExistence type="predicted"/>
<name>A0A1W6ZVG7_9HYPH</name>
<dbReference type="GO" id="GO:0003677">
    <property type="term" value="F:DNA binding"/>
    <property type="evidence" value="ECO:0007669"/>
    <property type="project" value="InterPro"/>
</dbReference>
<evidence type="ECO:0000313" key="1">
    <source>
        <dbReference type="EMBL" id="ARQ01429.1"/>
    </source>
</evidence>
<dbReference type="KEGG" id="psin:CAK95_21725"/>
<reference evidence="1 2" key="1">
    <citation type="submission" date="2017-05" db="EMBL/GenBank/DDBJ databases">
        <title>Full genome sequence of Pseudorhodoplanes sinuspersici.</title>
        <authorList>
            <person name="Dastgheib S.M.M."/>
            <person name="Shavandi M."/>
            <person name="Tirandaz H."/>
        </authorList>
    </citation>
    <scope>NUCLEOTIDE SEQUENCE [LARGE SCALE GENOMIC DNA]</scope>
    <source>
        <strain evidence="1 2">RIPI110</strain>
    </source>
</reference>
<dbReference type="InterPro" id="IPR010982">
    <property type="entry name" value="Lambda_DNA-bd_dom_sf"/>
</dbReference>
<dbReference type="Proteomes" id="UP000194137">
    <property type="component" value="Chromosome"/>
</dbReference>
<evidence type="ECO:0000313" key="2">
    <source>
        <dbReference type="Proteomes" id="UP000194137"/>
    </source>
</evidence>